<keyword evidence="8 15" id="KW-0675">Receptor</keyword>
<keyword evidence="3 10" id="KW-1134">Transmembrane beta strand</keyword>
<evidence type="ECO:0000256" key="5">
    <source>
        <dbReference type="ARBA" id="ARBA00022729"/>
    </source>
</evidence>
<evidence type="ECO:0000256" key="2">
    <source>
        <dbReference type="ARBA" id="ARBA00022448"/>
    </source>
</evidence>
<dbReference type="Pfam" id="PF07715">
    <property type="entry name" value="Plug"/>
    <property type="match status" value="1"/>
</dbReference>
<keyword evidence="4 10" id="KW-0812">Transmembrane</keyword>
<dbReference type="eggNOG" id="COG4771">
    <property type="taxonomic scope" value="Bacteria"/>
</dbReference>
<evidence type="ECO:0000256" key="1">
    <source>
        <dbReference type="ARBA" id="ARBA00004571"/>
    </source>
</evidence>
<evidence type="ECO:0000256" key="9">
    <source>
        <dbReference type="ARBA" id="ARBA00023237"/>
    </source>
</evidence>
<dbReference type="InterPro" id="IPR039426">
    <property type="entry name" value="TonB-dep_rcpt-like"/>
</dbReference>
<feature type="domain" description="TonB-dependent receptor-like beta-barrel" evidence="13">
    <location>
        <begin position="226"/>
        <end position="622"/>
    </location>
</feature>
<dbReference type="STRING" id="688246.Premu_0829"/>
<comment type="subcellular location">
    <subcellularLocation>
        <location evidence="1 10">Cell outer membrane</location>
        <topology evidence="1 10">Multi-pass membrane protein</topology>
    </subcellularLocation>
</comment>
<protein>
    <submittedName>
        <fullName evidence="15">TonB-dependent receptor</fullName>
    </submittedName>
</protein>
<dbReference type="GO" id="GO:0009279">
    <property type="term" value="C:cell outer membrane"/>
    <property type="evidence" value="ECO:0007669"/>
    <property type="project" value="UniProtKB-SubCell"/>
</dbReference>
<dbReference type="CDD" id="cd01347">
    <property type="entry name" value="ligand_gated_channel"/>
    <property type="match status" value="1"/>
</dbReference>
<organism evidence="15 16">
    <name type="scientific">Hallella multisaccharivorax DSM 17128</name>
    <dbReference type="NCBI Taxonomy" id="688246"/>
    <lineage>
        <taxon>Bacteria</taxon>
        <taxon>Pseudomonadati</taxon>
        <taxon>Bacteroidota</taxon>
        <taxon>Bacteroidia</taxon>
        <taxon>Bacteroidales</taxon>
        <taxon>Prevotellaceae</taxon>
        <taxon>Hallella</taxon>
    </lineage>
</organism>
<dbReference type="Gene3D" id="2.170.130.10">
    <property type="entry name" value="TonB-dependent receptor, plug domain"/>
    <property type="match status" value="1"/>
</dbReference>
<keyword evidence="9 10" id="KW-0998">Cell outer membrane</keyword>
<evidence type="ECO:0000259" key="14">
    <source>
        <dbReference type="Pfam" id="PF07715"/>
    </source>
</evidence>
<dbReference type="InterPro" id="IPR012910">
    <property type="entry name" value="Plug_dom"/>
</dbReference>
<evidence type="ECO:0000313" key="15">
    <source>
        <dbReference type="EMBL" id="EGN56288.1"/>
    </source>
</evidence>
<feature type="domain" description="TonB-dependent receptor plug" evidence="14">
    <location>
        <begin position="46"/>
        <end position="150"/>
    </location>
</feature>
<dbReference type="InterPro" id="IPR000531">
    <property type="entry name" value="Beta-barrel_TonB"/>
</dbReference>
<dbReference type="OrthoDB" id="9764669at2"/>
<evidence type="ECO:0000256" key="3">
    <source>
        <dbReference type="ARBA" id="ARBA00022452"/>
    </source>
</evidence>
<dbReference type="Proteomes" id="UP000002772">
    <property type="component" value="Unassembled WGS sequence"/>
</dbReference>
<evidence type="ECO:0000256" key="12">
    <source>
        <dbReference type="SAM" id="SignalP"/>
    </source>
</evidence>
<dbReference type="PROSITE" id="PS52016">
    <property type="entry name" value="TONB_DEPENDENT_REC_3"/>
    <property type="match status" value="1"/>
</dbReference>
<dbReference type="AlphaFoldDB" id="F8N6Z0"/>
<keyword evidence="7 10" id="KW-0472">Membrane</keyword>
<evidence type="ECO:0000256" key="4">
    <source>
        <dbReference type="ARBA" id="ARBA00022692"/>
    </source>
</evidence>
<keyword evidence="6 11" id="KW-0798">TonB box</keyword>
<evidence type="ECO:0000256" key="8">
    <source>
        <dbReference type="ARBA" id="ARBA00023170"/>
    </source>
</evidence>
<keyword evidence="2 10" id="KW-0813">Transport</keyword>
<evidence type="ECO:0000256" key="11">
    <source>
        <dbReference type="RuleBase" id="RU003357"/>
    </source>
</evidence>
<evidence type="ECO:0000313" key="16">
    <source>
        <dbReference type="Proteomes" id="UP000002772"/>
    </source>
</evidence>
<dbReference type="PANTHER" id="PTHR30069:SF29">
    <property type="entry name" value="HEMOGLOBIN AND HEMOGLOBIN-HAPTOGLOBIN-BINDING PROTEIN 1-RELATED"/>
    <property type="match status" value="1"/>
</dbReference>
<reference evidence="16" key="1">
    <citation type="journal article" date="2011" name="Stand. Genomic Sci.">
        <title>Non-contiguous finished genome sequence of the opportunistic oral pathogen Prevotella multisaccharivorax type strain (PPPA20).</title>
        <authorList>
            <person name="Pati A."/>
            <person name="Gronow S."/>
            <person name="Lu M."/>
            <person name="Lapidus A."/>
            <person name="Nolan M."/>
            <person name="Lucas S."/>
            <person name="Hammon N."/>
            <person name="Deshpande S."/>
            <person name="Cheng J.F."/>
            <person name="Tapia R."/>
            <person name="Han C."/>
            <person name="Goodwin L."/>
            <person name="Pitluck S."/>
            <person name="Liolios K."/>
            <person name="Pagani I."/>
            <person name="Mavromatis K."/>
            <person name="Mikhailova N."/>
            <person name="Huntemann M."/>
            <person name="Chen A."/>
            <person name="Palaniappan K."/>
            <person name="Land M."/>
            <person name="Hauser L."/>
            <person name="Detter J.C."/>
            <person name="Brambilla E.M."/>
            <person name="Rohde M."/>
            <person name="Goker M."/>
            <person name="Woyke T."/>
            <person name="Bristow J."/>
            <person name="Eisen J.A."/>
            <person name="Markowitz V."/>
            <person name="Hugenholtz P."/>
            <person name="Kyrpides N.C."/>
            <person name="Klenk H.P."/>
            <person name="Ivanova N."/>
        </authorList>
    </citation>
    <scope>NUCLEOTIDE SEQUENCE [LARGE SCALE GENOMIC DNA]</scope>
    <source>
        <strain evidence="16">DSM 17128</strain>
    </source>
</reference>
<keyword evidence="16" id="KW-1185">Reference proteome</keyword>
<dbReference type="Gene3D" id="2.40.170.20">
    <property type="entry name" value="TonB-dependent receptor, beta-barrel domain"/>
    <property type="match status" value="1"/>
</dbReference>
<name>F8N6Z0_9BACT</name>
<dbReference type="InterPro" id="IPR036942">
    <property type="entry name" value="Beta-barrel_TonB_sf"/>
</dbReference>
<feature type="chain" id="PRO_5003380918" evidence="12">
    <location>
        <begin position="20"/>
        <end position="654"/>
    </location>
</feature>
<dbReference type="SUPFAM" id="SSF56935">
    <property type="entry name" value="Porins"/>
    <property type="match status" value="1"/>
</dbReference>
<evidence type="ECO:0000256" key="6">
    <source>
        <dbReference type="ARBA" id="ARBA00023077"/>
    </source>
</evidence>
<dbReference type="GO" id="GO:0044718">
    <property type="term" value="P:siderophore transmembrane transport"/>
    <property type="evidence" value="ECO:0007669"/>
    <property type="project" value="TreeGrafter"/>
</dbReference>
<keyword evidence="5 12" id="KW-0732">Signal</keyword>
<comment type="similarity">
    <text evidence="10 11">Belongs to the TonB-dependent receptor family.</text>
</comment>
<dbReference type="RefSeq" id="WP_007573324.1">
    <property type="nucleotide sequence ID" value="NZ_BPTS01000001.1"/>
</dbReference>
<dbReference type="PANTHER" id="PTHR30069">
    <property type="entry name" value="TONB-DEPENDENT OUTER MEMBRANE RECEPTOR"/>
    <property type="match status" value="1"/>
</dbReference>
<feature type="signal peptide" evidence="12">
    <location>
        <begin position="1"/>
        <end position="19"/>
    </location>
</feature>
<gene>
    <name evidence="15" type="ORF">Premu_0829</name>
</gene>
<dbReference type="HOGENOM" id="CLU_008287_18_0_10"/>
<dbReference type="InterPro" id="IPR037066">
    <property type="entry name" value="Plug_dom_sf"/>
</dbReference>
<dbReference type="Pfam" id="PF00593">
    <property type="entry name" value="TonB_dep_Rec_b-barrel"/>
    <property type="match status" value="1"/>
</dbReference>
<evidence type="ECO:0000256" key="10">
    <source>
        <dbReference type="PROSITE-ProRule" id="PRU01360"/>
    </source>
</evidence>
<evidence type="ECO:0000259" key="13">
    <source>
        <dbReference type="Pfam" id="PF00593"/>
    </source>
</evidence>
<dbReference type="EMBL" id="GL945017">
    <property type="protein sequence ID" value="EGN56288.1"/>
    <property type="molecule type" value="Genomic_DNA"/>
</dbReference>
<dbReference type="GO" id="GO:0015344">
    <property type="term" value="F:siderophore uptake transmembrane transporter activity"/>
    <property type="evidence" value="ECO:0007669"/>
    <property type="project" value="TreeGrafter"/>
</dbReference>
<evidence type="ECO:0000256" key="7">
    <source>
        <dbReference type="ARBA" id="ARBA00023136"/>
    </source>
</evidence>
<accession>F8N6Z0</accession>
<sequence length="654" mass="74265">MNKTIYASFLMAMTPLALAAQTDTLITADDLNQVVVTGTRTPKTLLNTPVLTRVISHAEIEKADATTLQDVLKQNIPGVEFSYSMNQQRHMNFSGFGGQSMLILVDGERLAGETMDNVDFDRLTLSNVDHIEIVKGPVSALYGSNASGGVINIITKTNDKPFRLNVNTRLGKHNSQRYGLTWQQGNHKWANIFDFSRTSSDNYDVQSAANPMTRVFATIYGDNTYNFKEQLAFRPVKDFKLSGRASYFYRQTKRSADTPERYRDYSGGLRGEWQAAKNDYLYGSYSFDQYDKSNFQSSSKLDIRYYSNVQNAFRLLYNHTFAKGNILTVGSDYMYDYLKDNRLGEGAHHQDSFDAFAQYDGELNKIWEIVAALRYDYFSDGTSLQRLTPKLSVRHTPLKGLNVRFGYGMGFRAPSLKEKYYQYDAAGIWLIQGNPNLKPEYSDNFNLSLEYRWHYLEFLLNGYHNHVKDKIASGVPYYASPSDRTPTLPYVNLASHSVNGFEASVKGHWRNGLSASIAYAYTDERIPNDKDGKTANNEYIPARKHAVNLHADWEHNFSKWYGINVMIDGKAVSGVDNVEYVNYYDISQGTATVSYPAYTLWKLLVSNRVGKAIKLNLTVDNLLNYKPKYYYLNAPLTDGTNFMVGLSVDIDKLL</sequence>
<proteinExistence type="inferred from homology"/>